<feature type="region of interest" description="Disordered" evidence="5">
    <location>
        <begin position="1"/>
        <end position="106"/>
    </location>
</feature>
<feature type="transmembrane region" description="Helical" evidence="6">
    <location>
        <begin position="492"/>
        <end position="511"/>
    </location>
</feature>
<evidence type="ECO:0000256" key="1">
    <source>
        <dbReference type="ARBA" id="ARBA00004141"/>
    </source>
</evidence>
<dbReference type="PROSITE" id="PS50801">
    <property type="entry name" value="STAS"/>
    <property type="match status" value="1"/>
</dbReference>
<gene>
    <name evidence="8" type="ORF">EPUL_005712</name>
</gene>
<dbReference type="InterPro" id="IPR002645">
    <property type="entry name" value="STAS_dom"/>
</dbReference>
<dbReference type="InterPro" id="IPR001902">
    <property type="entry name" value="SLC26A/SulP_fam"/>
</dbReference>
<dbReference type="InterPro" id="IPR011547">
    <property type="entry name" value="SLC26A/SulP_dom"/>
</dbReference>
<evidence type="ECO:0000259" key="7">
    <source>
        <dbReference type="PROSITE" id="PS50801"/>
    </source>
</evidence>
<sequence length="833" mass="91563">MSANGSNFQSPSGSPDIRSSLHAPTAPSGLRESEVISYSPDTSQSFTKDVRGADDNSSSVLPPHSNSHSRQNSGSVGGDRNDRKDLKESNPYPSKDDTETSALLQKEPYELASVTSPSRHYKSGAFSPKTIPGLGYRTWSMRSDQSESDASIRLITGKVDSKDSGTRSRRGYFFRNTKGKNRASHSKKRSTTSYLAEQYGIENTKSMYLTYYIPSLAWIWQYRWAYVKGDLVSALTMASFYVPMALSYAANLAHIPPVNGLYSFVFNPLIYAIFGSSPQMILGPEAPGSLLIGSLVRTCIDNGEISDDDTQSHGILAGIIVSITGAFILVAGLCRLGFLESVVSRPFLRGFICAIGVVIAVDQLIPEMGLADLADSMGDVSHGNTTGKLSFIFRNINKASGITCAVSGISFVIIMFFRIVKKRSQRRYPMMVYIPDRFLIVVISAVLTWQLRWDKMGLEILGDVKSNSDSIFTYHWPFKASNMRQIRESMGTAFSIALLGFFESSVAARSLSNEDKDGVLQGITLSPNRELVALGLANLVGGSFCALPAFGGYGRSKVNTSTGGKTPMSSVFLSLITSVSVLYLLPLFHYLPKAVLCSMISVVSWSLIEEAPHDLIFFLKIRGYPELGLMLIILLATIFYSLTMGIAIGIGLSILSVIKHSTRSRIKILGRIPGTNRFEFAEDNLDRLEFIEGCLIVKIPEPLTFANTAQLKSRLRRLELYGSTNVHPALPRVRSPEHNRNIIFDIHGVTEIDGSGAQVLEEIVRAHREQGVRIFFCRCPAEGSAVFDTFRRSGIIELCGGDIYFVKDIDEAIRRTEIENIFGTTSRMAEGLC</sequence>
<evidence type="ECO:0000256" key="3">
    <source>
        <dbReference type="ARBA" id="ARBA00022989"/>
    </source>
</evidence>
<keyword evidence="4 6" id="KW-0472">Membrane</keyword>
<dbReference type="SUPFAM" id="SSF52091">
    <property type="entry name" value="SpoIIaa-like"/>
    <property type="match status" value="1"/>
</dbReference>
<dbReference type="InterPro" id="IPR036513">
    <property type="entry name" value="STAS_dom_sf"/>
</dbReference>
<evidence type="ECO:0000313" key="9">
    <source>
        <dbReference type="Proteomes" id="UP000237438"/>
    </source>
</evidence>
<dbReference type="GO" id="GO:0055085">
    <property type="term" value="P:transmembrane transport"/>
    <property type="evidence" value="ECO:0007669"/>
    <property type="project" value="InterPro"/>
</dbReference>
<feature type="transmembrane region" description="Helical" evidence="6">
    <location>
        <begin position="531"/>
        <end position="554"/>
    </location>
</feature>
<accession>A0A2S4PMP1</accession>
<evidence type="ECO:0000256" key="6">
    <source>
        <dbReference type="SAM" id="Phobius"/>
    </source>
</evidence>
<feature type="transmembrane region" description="Helical" evidence="6">
    <location>
        <begin position="231"/>
        <end position="249"/>
    </location>
</feature>
<feature type="transmembrane region" description="Helical" evidence="6">
    <location>
        <begin position="628"/>
        <end position="658"/>
    </location>
</feature>
<evidence type="ECO:0000256" key="2">
    <source>
        <dbReference type="ARBA" id="ARBA00022692"/>
    </source>
</evidence>
<dbReference type="CDD" id="cd07042">
    <property type="entry name" value="STAS_SulP_like_sulfate_transporter"/>
    <property type="match status" value="1"/>
</dbReference>
<proteinExistence type="predicted"/>
<keyword evidence="3 6" id="KW-1133">Transmembrane helix</keyword>
<keyword evidence="2 6" id="KW-0812">Transmembrane</keyword>
<dbReference type="PANTHER" id="PTHR11814">
    <property type="entry name" value="SULFATE TRANSPORTER"/>
    <property type="match status" value="1"/>
</dbReference>
<protein>
    <recommendedName>
        <fullName evidence="7">STAS domain-containing protein</fullName>
    </recommendedName>
</protein>
<comment type="caution">
    <text evidence="8">The sequence shown here is derived from an EMBL/GenBank/DDBJ whole genome shotgun (WGS) entry which is preliminary data.</text>
</comment>
<dbReference type="Pfam" id="PF00916">
    <property type="entry name" value="Sulfate_transp"/>
    <property type="match status" value="1"/>
</dbReference>
<feature type="transmembrane region" description="Helical" evidence="6">
    <location>
        <begin position="315"/>
        <end position="334"/>
    </location>
</feature>
<dbReference type="Pfam" id="PF01740">
    <property type="entry name" value="STAS"/>
    <property type="match status" value="1"/>
</dbReference>
<dbReference type="Gene3D" id="3.30.750.24">
    <property type="entry name" value="STAS domain"/>
    <property type="match status" value="1"/>
</dbReference>
<dbReference type="GO" id="GO:0016020">
    <property type="term" value="C:membrane"/>
    <property type="evidence" value="ECO:0007669"/>
    <property type="project" value="UniProtKB-SubCell"/>
</dbReference>
<feature type="compositionally biased region" description="Basic and acidic residues" evidence="5">
    <location>
        <begin position="79"/>
        <end position="98"/>
    </location>
</feature>
<comment type="subcellular location">
    <subcellularLocation>
        <location evidence="1">Membrane</location>
        <topology evidence="1">Multi-pass membrane protein</topology>
    </subcellularLocation>
</comment>
<organism evidence="8 9">
    <name type="scientific">Erysiphe pulchra</name>
    <dbReference type="NCBI Taxonomy" id="225359"/>
    <lineage>
        <taxon>Eukaryota</taxon>
        <taxon>Fungi</taxon>
        <taxon>Dikarya</taxon>
        <taxon>Ascomycota</taxon>
        <taxon>Pezizomycotina</taxon>
        <taxon>Leotiomycetes</taxon>
        <taxon>Erysiphales</taxon>
        <taxon>Erysiphaceae</taxon>
        <taxon>Erysiphe</taxon>
    </lineage>
</organism>
<feature type="compositionally biased region" description="Polar residues" evidence="5">
    <location>
        <begin position="1"/>
        <end position="13"/>
    </location>
</feature>
<dbReference type="Proteomes" id="UP000237438">
    <property type="component" value="Unassembled WGS sequence"/>
</dbReference>
<feature type="compositionally biased region" description="Polar residues" evidence="5">
    <location>
        <begin position="55"/>
        <end position="74"/>
    </location>
</feature>
<dbReference type="EMBL" id="PEDP01001734">
    <property type="protein sequence ID" value="POS83278.1"/>
    <property type="molecule type" value="Genomic_DNA"/>
</dbReference>
<evidence type="ECO:0000256" key="4">
    <source>
        <dbReference type="ARBA" id="ARBA00023136"/>
    </source>
</evidence>
<dbReference type="OrthoDB" id="427213at2759"/>
<feature type="transmembrane region" description="Helical" evidence="6">
    <location>
        <begin position="261"/>
        <end position="281"/>
    </location>
</feature>
<feature type="transmembrane region" description="Helical" evidence="6">
    <location>
        <begin position="399"/>
        <end position="420"/>
    </location>
</feature>
<feature type="domain" description="STAS" evidence="7">
    <location>
        <begin position="684"/>
        <end position="816"/>
    </location>
</feature>
<dbReference type="STRING" id="225359.A0A2S4PMP1"/>
<name>A0A2S4PMP1_9PEZI</name>
<dbReference type="AlphaFoldDB" id="A0A2S4PMP1"/>
<evidence type="ECO:0000256" key="5">
    <source>
        <dbReference type="SAM" id="MobiDB-lite"/>
    </source>
</evidence>
<feature type="transmembrane region" description="Helical" evidence="6">
    <location>
        <begin position="346"/>
        <end position="365"/>
    </location>
</feature>
<feature type="transmembrane region" description="Helical" evidence="6">
    <location>
        <begin position="208"/>
        <end position="225"/>
    </location>
</feature>
<evidence type="ECO:0000313" key="8">
    <source>
        <dbReference type="EMBL" id="POS83278.1"/>
    </source>
</evidence>
<feature type="transmembrane region" description="Helical" evidence="6">
    <location>
        <begin position="566"/>
        <end position="585"/>
    </location>
</feature>
<keyword evidence="9" id="KW-1185">Reference proteome</keyword>
<reference evidence="8 9" key="1">
    <citation type="submission" date="2017-10" db="EMBL/GenBank/DDBJ databases">
        <title>Development of genomic resources for the powdery mildew, Erysiphe pulchra.</title>
        <authorList>
            <person name="Wadl P.A."/>
            <person name="Mack B.M."/>
            <person name="Moore G."/>
            <person name="Beltz S.B."/>
        </authorList>
    </citation>
    <scope>NUCLEOTIDE SEQUENCE [LARGE SCALE GENOMIC DNA]</scope>
    <source>
        <strain evidence="8">Cflorida</strain>
    </source>
</reference>